<dbReference type="STRING" id="1790137.AXE80_07260"/>
<name>A0A1B1Y5S4_9FLAO</name>
<accession>A0A1B1Y5S4</accession>
<dbReference type="Pfam" id="PF03235">
    <property type="entry name" value="GmrSD_N"/>
    <property type="match status" value="1"/>
</dbReference>
<gene>
    <name evidence="2" type="ORF">AXE80_07260</name>
</gene>
<organism evidence="2 3">
    <name type="scientific">Wenyingzhuangia fucanilytica</name>
    <dbReference type="NCBI Taxonomy" id="1790137"/>
    <lineage>
        <taxon>Bacteria</taxon>
        <taxon>Pseudomonadati</taxon>
        <taxon>Bacteroidota</taxon>
        <taxon>Flavobacteriia</taxon>
        <taxon>Flavobacteriales</taxon>
        <taxon>Flavobacteriaceae</taxon>
        <taxon>Wenyingzhuangia</taxon>
    </lineage>
</organism>
<reference evidence="2 3" key="1">
    <citation type="submission" date="2016-02" db="EMBL/GenBank/DDBJ databases">
        <authorList>
            <person name="Wen L."/>
            <person name="He K."/>
            <person name="Yang H."/>
        </authorList>
    </citation>
    <scope>NUCLEOTIDE SEQUENCE [LARGE SCALE GENOMIC DNA]</scope>
    <source>
        <strain evidence="2 3">CZ1127</strain>
    </source>
</reference>
<evidence type="ECO:0000313" key="2">
    <source>
        <dbReference type="EMBL" id="ANW96088.1"/>
    </source>
</evidence>
<dbReference type="InterPro" id="IPR004919">
    <property type="entry name" value="GmrSD_N"/>
</dbReference>
<dbReference type="KEGG" id="wfu:AXE80_07260"/>
<dbReference type="PANTHER" id="PTHR39639">
    <property type="entry name" value="CHROMOSOME 16, WHOLE GENOME SHOTGUN SEQUENCE"/>
    <property type="match status" value="1"/>
</dbReference>
<evidence type="ECO:0000259" key="1">
    <source>
        <dbReference type="Pfam" id="PF03235"/>
    </source>
</evidence>
<sequence length="395" mass="47148">MENKVYYGQYTLHHWITLILKKNLILPEYQRHFVWDEKKVSILIKSLKEKQFVPPILIGSFKENGNTENLILDGQQRLTSILLAYLGLFPDENTFKNTLKKLADEDDGLYDEDDAEPYDNIMEWRFDFLTKKGDTKKEILENIIEGNYKKINRNLNEDFFKTTFLGFSYLVPDNQNEVRQQKYYSSVFRNINIQGQTLLPQESRASLYFLNKDLSTFFVPDFINEISMKNTSYDSKIDFVRYLSLLSQYFIDENPNNVAKRYGRKTEEYYEKYIYSVTGETDSSMFENFETIFPEKKFDTPFEKIKETINELSLDKEYHSIIDLDLYFFGLIYLIAFKNKVIDITKKDEIKEKINNKIESLKTTENHKSTPGALKYLRERIRWSILIYKRYLKNE</sequence>
<dbReference type="OrthoDB" id="9798761at2"/>
<protein>
    <recommendedName>
        <fullName evidence="1">GmrSD restriction endonucleases N-terminal domain-containing protein</fullName>
    </recommendedName>
</protein>
<dbReference type="AlphaFoldDB" id="A0A1B1Y5S4"/>
<feature type="domain" description="GmrSD restriction endonucleases N-terminal" evidence="1">
    <location>
        <begin position="22"/>
        <end position="209"/>
    </location>
</feature>
<dbReference type="EMBL" id="CP014224">
    <property type="protein sequence ID" value="ANW96088.1"/>
    <property type="molecule type" value="Genomic_DNA"/>
</dbReference>
<dbReference type="PANTHER" id="PTHR39639:SF1">
    <property type="entry name" value="DUF262 DOMAIN-CONTAINING PROTEIN"/>
    <property type="match status" value="1"/>
</dbReference>
<dbReference type="RefSeq" id="WP_068825852.1">
    <property type="nucleotide sequence ID" value="NZ_CP014224.1"/>
</dbReference>
<dbReference type="Proteomes" id="UP000092967">
    <property type="component" value="Chromosome"/>
</dbReference>
<keyword evidence="3" id="KW-1185">Reference proteome</keyword>
<proteinExistence type="predicted"/>
<evidence type="ECO:0000313" key="3">
    <source>
        <dbReference type="Proteomes" id="UP000092967"/>
    </source>
</evidence>